<sequence length="798" mass="90411">MPFRLPAFFSRKGKGFKTQFSSYFKPSAKTIAILLLLACAGGPADLNEFTSYFLPESTDTQPGDGRYHYTQQFLYLDEYSDSLRLAENTNAEAWAKYAGVSNDIAYNYFYSESANNTLPNRLMLKGNKAAIAYLQFAKTVDKAYQPATYAWEEGRKDSLVLVESYEKAKQSARVATDGFLKERYGFQAVKLAMMLDQPDACVKLYDELIKPLKTKSFISDWAYARRAGASMAMGDTAKAIYEFAQVFERCPSRRREADLSLRMKGVMFQEKALTYCQNDAEKAAVYALCAIQPFQDGLPFLKKMVELNPKNSLIELIAAREINKTEYYSLGEIPYTEDTLAFEAHRKESPSYFEQLQSFTAESAENKTLNNAAFWYTAASYLAYVNKDYNKASDFLTKAQAQPTKNSYLKQQMALQQMLLLIAKQETITPEFETQAIGMLETFGGSDNFRLVNAYTRACGLLAKMYRGQPLDDKKSGGFLSSCGKKSEDVPATHLAKAFLLEAAASWQSRPQNADYSPIFATNKDRYAIEDSASTETIEQVIKYFQVSTPTDFDKRLMKLSGVDADYLYVVLGRKYLIQHQYAKAAEAFGKVTPIYWTAETSVFPTYFDENPFHLTPDNGESKKHTFTPATFAKRMTELESQMNKGDAKAAYLLGCGAYNIGYWGNSWILSQRQRSSSEYQYMYPPRDLSGEDYYVMTKARTYFEKAMQTKDAELAAKAAFGAALCEQSAFFIYQANEGRDLGYGEDEQTAFQKRMSAEEKKRLGKYFALLRSKYATTQYTKEVLEECSLYRDFVGGE</sequence>
<proteinExistence type="predicted"/>
<keyword evidence="2" id="KW-1185">Reference proteome</keyword>
<protein>
    <recommendedName>
        <fullName evidence="3">Tetratricopeptide repeat-containing protein</fullName>
    </recommendedName>
</protein>
<evidence type="ECO:0000313" key="1">
    <source>
        <dbReference type="EMBL" id="MCP1385246.1"/>
    </source>
</evidence>
<reference evidence="1 2" key="1">
    <citation type="submission" date="2022-06" db="EMBL/GenBank/DDBJ databases">
        <title>Runella sp. S5 genome sequencing.</title>
        <authorList>
            <person name="Park S."/>
        </authorList>
    </citation>
    <scope>NUCLEOTIDE SEQUENCE [LARGE SCALE GENOMIC DNA]</scope>
    <source>
        <strain evidence="1 2">S5</strain>
    </source>
</reference>
<dbReference type="InterPro" id="IPR011990">
    <property type="entry name" value="TPR-like_helical_dom_sf"/>
</dbReference>
<dbReference type="SUPFAM" id="SSF48452">
    <property type="entry name" value="TPR-like"/>
    <property type="match status" value="1"/>
</dbReference>
<evidence type="ECO:0008006" key="3">
    <source>
        <dbReference type="Google" id="ProtNLM"/>
    </source>
</evidence>
<evidence type="ECO:0000313" key="2">
    <source>
        <dbReference type="Proteomes" id="UP001204772"/>
    </source>
</evidence>
<organism evidence="1 2">
    <name type="scientific">Runella salmonicolor</name>
    <dbReference type="NCBI Taxonomy" id="2950278"/>
    <lineage>
        <taxon>Bacteria</taxon>
        <taxon>Pseudomonadati</taxon>
        <taxon>Bacteroidota</taxon>
        <taxon>Cytophagia</taxon>
        <taxon>Cytophagales</taxon>
        <taxon>Spirosomataceae</taxon>
        <taxon>Runella</taxon>
    </lineage>
</organism>
<dbReference type="EMBL" id="JAMZEL010000011">
    <property type="protein sequence ID" value="MCP1385246.1"/>
    <property type="molecule type" value="Genomic_DNA"/>
</dbReference>
<dbReference type="Proteomes" id="UP001204772">
    <property type="component" value="Unassembled WGS sequence"/>
</dbReference>
<comment type="caution">
    <text evidence="1">The sequence shown here is derived from an EMBL/GenBank/DDBJ whole genome shotgun (WGS) entry which is preliminary data.</text>
</comment>
<name>A0ABT1FTZ7_9BACT</name>
<gene>
    <name evidence="1" type="ORF">NCI00_22590</name>
</gene>
<accession>A0ABT1FTZ7</accession>
<dbReference type="RefSeq" id="WP_253531517.1">
    <property type="nucleotide sequence ID" value="NZ_JAMZEL010000011.1"/>
</dbReference>